<dbReference type="STRING" id="1867952.MTBPR1_20052"/>
<dbReference type="GO" id="GO:0016020">
    <property type="term" value="C:membrane"/>
    <property type="evidence" value="ECO:0007669"/>
    <property type="project" value="UniProtKB-SubCell"/>
</dbReference>
<dbReference type="OrthoDB" id="7359718at2"/>
<keyword evidence="8" id="KW-1185">Reference proteome</keyword>
<evidence type="ECO:0000256" key="2">
    <source>
        <dbReference type="ARBA" id="ARBA00022692"/>
    </source>
</evidence>
<feature type="transmembrane region" description="Helical" evidence="5">
    <location>
        <begin position="64"/>
        <end position="84"/>
    </location>
</feature>
<feature type="transmembrane region" description="Helical" evidence="5">
    <location>
        <begin position="231"/>
        <end position="250"/>
    </location>
</feature>
<dbReference type="InterPro" id="IPR007016">
    <property type="entry name" value="O-antigen_ligase-rel_domated"/>
</dbReference>
<feature type="transmembrane region" description="Helical" evidence="5">
    <location>
        <begin position="34"/>
        <end position="52"/>
    </location>
</feature>
<dbReference type="Pfam" id="PF04932">
    <property type="entry name" value="Wzy_C"/>
    <property type="match status" value="1"/>
</dbReference>
<dbReference type="InterPro" id="IPR051533">
    <property type="entry name" value="WaaL-like"/>
</dbReference>
<evidence type="ECO:0000256" key="1">
    <source>
        <dbReference type="ARBA" id="ARBA00004141"/>
    </source>
</evidence>
<protein>
    <recommendedName>
        <fullName evidence="6">O-antigen ligase-related domain-containing protein</fullName>
    </recommendedName>
</protein>
<keyword evidence="3 5" id="KW-1133">Transmembrane helix</keyword>
<feature type="transmembrane region" description="Helical" evidence="5">
    <location>
        <begin position="90"/>
        <end position="111"/>
    </location>
</feature>
<evidence type="ECO:0000313" key="7">
    <source>
        <dbReference type="EMBL" id="SCA56204.1"/>
    </source>
</evidence>
<feature type="domain" description="O-antigen ligase-related" evidence="6">
    <location>
        <begin position="193"/>
        <end position="355"/>
    </location>
</feature>
<evidence type="ECO:0000259" key="6">
    <source>
        <dbReference type="Pfam" id="PF04932"/>
    </source>
</evidence>
<proteinExistence type="predicted"/>
<evidence type="ECO:0000313" key="8">
    <source>
        <dbReference type="Proteomes" id="UP000231658"/>
    </source>
</evidence>
<feature type="transmembrane region" description="Helical" evidence="5">
    <location>
        <begin position="120"/>
        <end position="138"/>
    </location>
</feature>
<name>A0A1C3RG67_9PROT</name>
<feature type="transmembrane region" description="Helical" evidence="5">
    <location>
        <begin position="184"/>
        <end position="201"/>
    </location>
</feature>
<organism evidence="7 8">
    <name type="scientific">Candidatus Terasakiella magnetica</name>
    <dbReference type="NCBI Taxonomy" id="1867952"/>
    <lineage>
        <taxon>Bacteria</taxon>
        <taxon>Pseudomonadati</taxon>
        <taxon>Pseudomonadota</taxon>
        <taxon>Alphaproteobacteria</taxon>
        <taxon>Rhodospirillales</taxon>
        <taxon>Terasakiellaceae</taxon>
        <taxon>Terasakiella</taxon>
    </lineage>
</organism>
<gene>
    <name evidence="7" type="ORF">MTBPR1_20052</name>
</gene>
<dbReference type="PANTHER" id="PTHR37422:SF13">
    <property type="entry name" value="LIPOPOLYSACCHARIDE BIOSYNTHESIS PROTEIN PA4999-RELATED"/>
    <property type="match status" value="1"/>
</dbReference>
<feature type="transmembrane region" description="Helical" evidence="5">
    <location>
        <begin position="401"/>
        <end position="419"/>
    </location>
</feature>
<reference evidence="7 8" key="1">
    <citation type="submission" date="2016-07" db="EMBL/GenBank/DDBJ databases">
        <authorList>
            <person name="Lefevre C.T."/>
        </authorList>
    </citation>
    <scope>NUCLEOTIDE SEQUENCE [LARGE SCALE GENOMIC DNA]</scope>
    <source>
        <strain evidence="7">PR1</strain>
    </source>
</reference>
<accession>A0A1C3RG67</accession>
<feature type="transmembrane region" description="Helical" evidence="5">
    <location>
        <begin position="158"/>
        <end position="177"/>
    </location>
</feature>
<dbReference type="RefSeq" id="WP_083222955.1">
    <property type="nucleotide sequence ID" value="NZ_FLYE01000012.1"/>
</dbReference>
<feature type="transmembrane region" description="Helical" evidence="5">
    <location>
        <begin position="207"/>
        <end position="224"/>
    </location>
</feature>
<keyword evidence="4 5" id="KW-0472">Membrane</keyword>
<evidence type="ECO:0000256" key="3">
    <source>
        <dbReference type="ARBA" id="ARBA00022989"/>
    </source>
</evidence>
<evidence type="ECO:0000256" key="4">
    <source>
        <dbReference type="ARBA" id="ARBA00023136"/>
    </source>
</evidence>
<dbReference type="AlphaFoldDB" id="A0A1C3RG67"/>
<keyword evidence="2 5" id="KW-0812">Transmembrane</keyword>
<sequence>MDIQNKQFASWLMTISAFLFGISLSSLYISRSTIAITLGLSLICALIASPTYKIRDFKQAIPTQLWIFLGIILMGLGASIFTSLKPDTSFSTWLRLASLPVSIAFLCYLLISKIALIHRVLTVSLFICLIYSVLGLYFNNHFLLLLIGKETSRDFNLTLKPLLTVSLLSLPIALLYLHKNMRLNPVYSIGTFLFFGVLILFSLAKSTLSGFLIMTATCGLVYLIRLQNKKIILSSLCLFGISFSAALIWLKEHIYTLSQAGEKLGYLPVWLIDLHRQLIWQFSWENIQLSPLFGYGINASNYLEGSSQSVSQYLQTKGVSFTDPTAQSVPILPSHTHNWIIEIALDTGLVGSIPFIIAIVSMFVFLTSRYVRTGHLALMCAIAINAAYWGSGLFNFSYWSAWWQTSYYVSFFFCLALYFDDQSSEKELT</sequence>
<dbReference type="EMBL" id="FLYE01000012">
    <property type="protein sequence ID" value="SCA56204.1"/>
    <property type="molecule type" value="Genomic_DNA"/>
</dbReference>
<comment type="subcellular location">
    <subcellularLocation>
        <location evidence="1">Membrane</location>
        <topology evidence="1">Multi-pass membrane protein</topology>
    </subcellularLocation>
</comment>
<feature type="transmembrane region" description="Helical" evidence="5">
    <location>
        <begin position="339"/>
        <end position="364"/>
    </location>
</feature>
<dbReference type="PANTHER" id="PTHR37422">
    <property type="entry name" value="TEICHURONIC ACID BIOSYNTHESIS PROTEIN TUAE"/>
    <property type="match status" value="1"/>
</dbReference>
<feature type="transmembrane region" description="Helical" evidence="5">
    <location>
        <begin position="376"/>
        <end position="395"/>
    </location>
</feature>
<dbReference type="Proteomes" id="UP000231658">
    <property type="component" value="Unassembled WGS sequence"/>
</dbReference>
<feature type="transmembrane region" description="Helical" evidence="5">
    <location>
        <begin position="9"/>
        <end position="28"/>
    </location>
</feature>
<evidence type="ECO:0000256" key="5">
    <source>
        <dbReference type="SAM" id="Phobius"/>
    </source>
</evidence>